<dbReference type="OrthoDB" id="204982at2157"/>
<sequence length="171" mass="18849">MTEDADAERDEDRESDHEATAPADEAEEETPLSGLRERVEARREAGEASPFAEIDTEASAEGGELFEEVDVADVDTEEVWDAVVEGEQPPEDLLEEEPAVDTERAPAPDEHVINKREYCQRCEFFAAPPDATCTNAGTEIVEMLDSDQFRVRNCPKVAADDEALSGFVSEE</sequence>
<evidence type="ECO:0000313" key="4">
    <source>
        <dbReference type="Proteomes" id="UP000823736"/>
    </source>
</evidence>
<evidence type="ECO:0000259" key="2">
    <source>
        <dbReference type="Pfam" id="PF26456"/>
    </source>
</evidence>
<reference evidence="3" key="1">
    <citation type="submission" date="2021-03" db="EMBL/GenBank/DDBJ databases">
        <title>Genomic Encyclopedia of Type Strains, Phase IV (KMG-IV): sequencing the most valuable type-strain genomes for metagenomic binning, comparative biology and taxonomic classification.</title>
        <authorList>
            <person name="Goeker M."/>
        </authorList>
    </citation>
    <scope>NUCLEOTIDE SEQUENCE</scope>
    <source>
        <strain evidence="3">DSM 26232</strain>
    </source>
</reference>
<feature type="compositionally biased region" description="Basic and acidic residues" evidence="1">
    <location>
        <begin position="10"/>
        <end position="19"/>
    </location>
</feature>
<organism evidence="3 4">
    <name type="scientific">Halolamina salifodinae</name>
    <dbReference type="NCBI Taxonomy" id="1202767"/>
    <lineage>
        <taxon>Archaea</taxon>
        <taxon>Methanobacteriati</taxon>
        <taxon>Methanobacteriota</taxon>
        <taxon>Stenosarchaea group</taxon>
        <taxon>Halobacteria</taxon>
        <taxon>Halobacteriales</taxon>
        <taxon>Haloferacaceae</taxon>
    </lineage>
</organism>
<feature type="compositionally biased region" description="Acidic residues" evidence="1">
    <location>
        <begin position="54"/>
        <end position="64"/>
    </location>
</feature>
<dbReference type="EMBL" id="JAGGLC010000005">
    <property type="protein sequence ID" value="MBP1987873.1"/>
    <property type="molecule type" value="Genomic_DNA"/>
</dbReference>
<comment type="caution">
    <text evidence="3">The sequence shown here is derived from an EMBL/GenBank/DDBJ whole genome shotgun (WGS) entry which is preliminary data.</text>
</comment>
<dbReference type="RefSeq" id="WP_209492232.1">
    <property type="nucleotide sequence ID" value="NZ_JAGGLC010000005.1"/>
</dbReference>
<dbReference type="AlphaFoldDB" id="A0A8T4H0H7"/>
<accession>A0A8T4H0H7</accession>
<feature type="domain" description="DUF8135" evidence="2">
    <location>
        <begin position="111"/>
        <end position="160"/>
    </location>
</feature>
<proteinExistence type="predicted"/>
<gene>
    <name evidence="3" type="ORF">J2753_002383</name>
</gene>
<dbReference type="InterPro" id="IPR058448">
    <property type="entry name" value="DUF8135"/>
</dbReference>
<keyword evidence="4" id="KW-1185">Reference proteome</keyword>
<feature type="compositionally biased region" description="Basic and acidic residues" evidence="1">
    <location>
        <begin position="35"/>
        <end position="46"/>
    </location>
</feature>
<evidence type="ECO:0000313" key="3">
    <source>
        <dbReference type="EMBL" id="MBP1987873.1"/>
    </source>
</evidence>
<name>A0A8T4H0H7_9EURY</name>
<dbReference type="Proteomes" id="UP000823736">
    <property type="component" value="Unassembled WGS sequence"/>
</dbReference>
<feature type="region of interest" description="Disordered" evidence="1">
    <location>
        <begin position="1"/>
        <end position="64"/>
    </location>
</feature>
<evidence type="ECO:0000256" key="1">
    <source>
        <dbReference type="SAM" id="MobiDB-lite"/>
    </source>
</evidence>
<protein>
    <recommendedName>
        <fullName evidence="2">DUF8135 domain-containing protein</fullName>
    </recommendedName>
</protein>
<dbReference type="Pfam" id="PF26456">
    <property type="entry name" value="DUF8135"/>
    <property type="match status" value="1"/>
</dbReference>